<dbReference type="EMBL" id="WDFR01000010">
    <property type="protein sequence ID" value="KAB6028204.1"/>
    <property type="molecule type" value="Genomic_DNA"/>
</dbReference>
<sequence length="96" mass="10490">MLDFSKFDGLSDDIGGIHFSRRPRTCGLREMPTMADVGRFVDARVAEVGVDAVPPDLQSTLGAMRACRPVPLDKAMRTLDALDLHGSVLPMEYLEA</sequence>
<name>A0A6A2R7Q0_BIFAD</name>
<dbReference type="EMBL" id="WDLT01000012">
    <property type="protein sequence ID" value="KAB5744300.1"/>
    <property type="molecule type" value="Genomic_DNA"/>
</dbReference>
<dbReference type="Proteomes" id="UP000470926">
    <property type="component" value="Unassembled WGS sequence"/>
</dbReference>
<dbReference type="Proteomes" id="UP000437631">
    <property type="component" value="Unassembled WGS sequence"/>
</dbReference>
<evidence type="ECO:0000313" key="1">
    <source>
        <dbReference type="EMBL" id="KAB5744300.1"/>
    </source>
</evidence>
<accession>A0A6A2R7Q0</accession>
<proteinExistence type="predicted"/>
<gene>
    <name evidence="3" type="ORF">GA542_10115</name>
    <name evidence="2" type="ORF">GA629_08855</name>
    <name evidence="1" type="ORF">GA752_08700</name>
</gene>
<organism evidence="2 5">
    <name type="scientific">Bifidobacterium adolescentis</name>
    <dbReference type="NCBI Taxonomy" id="1680"/>
    <lineage>
        <taxon>Bacteria</taxon>
        <taxon>Bacillati</taxon>
        <taxon>Actinomycetota</taxon>
        <taxon>Actinomycetes</taxon>
        <taxon>Bifidobacteriales</taxon>
        <taxon>Bifidobacteriaceae</taxon>
        <taxon>Bifidobacterium</taxon>
    </lineage>
</organism>
<evidence type="ECO:0000313" key="5">
    <source>
        <dbReference type="Proteomes" id="UP000470200"/>
    </source>
</evidence>
<evidence type="ECO:0000313" key="2">
    <source>
        <dbReference type="EMBL" id="KAB5883461.1"/>
    </source>
</evidence>
<evidence type="ECO:0000313" key="6">
    <source>
        <dbReference type="Proteomes" id="UP000470926"/>
    </source>
</evidence>
<reference evidence="4 5" key="1">
    <citation type="journal article" date="2019" name="Nat. Med.">
        <title>A library of human gut bacterial isolates paired with longitudinal multiomics data enables mechanistic microbiome research.</title>
        <authorList>
            <person name="Poyet M."/>
            <person name="Groussin M."/>
            <person name="Gibbons S.M."/>
            <person name="Avila-Pacheco J."/>
            <person name="Jiang X."/>
            <person name="Kearney S.M."/>
            <person name="Perrotta A.R."/>
            <person name="Berdy B."/>
            <person name="Zhao S."/>
            <person name="Lieberman T.D."/>
            <person name="Swanson P.K."/>
            <person name="Smith M."/>
            <person name="Roesemann S."/>
            <person name="Alexander J.E."/>
            <person name="Rich S.A."/>
            <person name="Livny J."/>
            <person name="Vlamakis H."/>
            <person name="Clish C."/>
            <person name="Bullock K."/>
            <person name="Deik A."/>
            <person name="Scott J."/>
            <person name="Pierce K.A."/>
            <person name="Xavier R.J."/>
            <person name="Alm E.J."/>
        </authorList>
    </citation>
    <scope>NUCLEOTIDE SEQUENCE [LARGE SCALE GENOMIC DNA]</scope>
    <source>
        <strain evidence="2 5">BIOML-A105</strain>
        <strain evidence="1 4">BIOML-A190</strain>
        <strain evidence="3 6">BIOML-A26</strain>
    </source>
</reference>
<dbReference type="EMBL" id="WDIP01000010">
    <property type="protein sequence ID" value="KAB5883461.1"/>
    <property type="molecule type" value="Genomic_DNA"/>
</dbReference>
<evidence type="ECO:0000313" key="3">
    <source>
        <dbReference type="EMBL" id="KAB6028204.1"/>
    </source>
</evidence>
<dbReference type="AlphaFoldDB" id="A0A6A2R7Q0"/>
<dbReference type="Proteomes" id="UP000470200">
    <property type="component" value="Unassembled WGS sequence"/>
</dbReference>
<evidence type="ECO:0000313" key="4">
    <source>
        <dbReference type="Proteomes" id="UP000437631"/>
    </source>
</evidence>
<comment type="caution">
    <text evidence="2">The sequence shown here is derived from an EMBL/GenBank/DDBJ whole genome shotgun (WGS) entry which is preliminary data.</text>
</comment>
<dbReference type="RefSeq" id="WP_151906908.1">
    <property type="nucleotide sequence ID" value="NZ_CAXSWS010000001.1"/>
</dbReference>
<protein>
    <submittedName>
        <fullName evidence="2">Uncharacterized protein</fullName>
    </submittedName>
</protein>